<organism evidence="4 5">
    <name type="scientific">Pseudonocardia broussonetiae</name>
    <dbReference type="NCBI Taxonomy" id="2736640"/>
    <lineage>
        <taxon>Bacteria</taxon>
        <taxon>Bacillati</taxon>
        <taxon>Actinomycetota</taxon>
        <taxon>Actinomycetes</taxon>
        <taxon>Pseudonocardiales</taxon>
        <taxon>Pseudonocardiaceae</taxon>
        <taxon>Pseudonocardia</taxon>
    </lineage>
</organism>
<dbReference type="SUPFAM" id="SSF55729">
    <property type="entry name" value="Acyl-CoA N-acyltransferases (Nat)"/>
    <property type="match status" value="1"/>
</dbReference>
<dbReference type="Pfam" id="PF08445">
    <property type="entry name" value="FR47"/>
    <property type="match status" value="1"/>
</dbReference>
<dbReference type="AlphaFoldDB" id="A0A6M6JQA3"/>
<evidence type="ECO:0000313" key="5">
    <source>
        <dbReference type="Proteomes" id="UP000505377"/>
    </source>
</evidence>
<accession>A0A6M6JQA3</accession>
<evidence type="ECO:0000256" key="2">
    <source>
        <dbReference type="ARBA" id="ARBA00023315"/>
    </source>
</evidence>
<gene>
    <name evidence="4" type="ORF">HOP40_33540</name>
</gene>
<dbReference type="PROSITE" id="PS51186">
    <property type="entry name" value="GNAT"/>
    <property type="match status" value="1"/>
</dbReference>
<dbReference type="InterPro" id="IPR050680">
    <property type="entry name" value="YpeA/RimI_acetyltransf"/>
</dbReference>
<dbReference type="PANTHER" id="PTHR43420:SF3">
    <property type="entry name" value="N-ACETYLTRANSFERASE DOMAIN-CONTAINING PROTEIN"/>
    <property type="match status" value="1"/>
</dbReference>
<proteinExistence type="predicted"/>
<dbReference type="Proteomes" id="UP000505377">
    <property type="component" value="Chromosome"/>
</dbReference>
<dbReference type="InterPro" id="IPR000182">
    <property type="entry name" value="GNAT_dom"/>
</dbReference>
<sequence>MHPLDDPVRSALTGTHAPFALRHGSALRYPPEMSVWGVFPDDADGWRDAEEFGVVATAGDPRTAPAGWERTMLIPGVQYDGSGMVVTPDPEAVVLGPDDVPEMLDLVERTRPGPFAKRTIEMGTYLGIRHGGALVAMAGERMRPPGWSEISAVCTAPEARGRGLGSRLVRAVGAVIRERGDVPFLHASAANTGALRLYEHLGFTLRRTVEFAAYEHVAGRPVSHR</sequence>
<dbReference type="CDD" id="cd04301">
    <property type="entry name" value="NAT_SF"/>
    <property type="match status" value="1"/>
</dbReference>
<feature type="domain" description="N-acetyltransferase" evidence="3">
    <location>
        <begin position="90"/>
        <end position="221"/>
    </location>
</feature>
<dbReference type="InterPro" id="IPR016181">
    <property type="entry name" value="Acyl_CoA_acyltransferase"/>
</dbReference>
<evidence type="ECO:0000259" key="3">
    <source>
        <dbReference type="PROSITE" id="PS51186"/>
    </source>
</evidence>
<keyword evidence="1 4" id="KW-0808">Transferase</keyword>
<dbReference type="EMBL" id="CP053564">
    <property type="protein sequence ID" value="QJY50078.1"/>
    <property type="molecule type" value="Genomic_DNA"/>
</dbReference>
<dbReference type="PANTHER" id="PTHR43420">
    <property type="entry name" value="ACETYLTRANSFERASE"/>
    <property type="match status" value="1"/>
</dbReference>
<name>A0A6M6JQA3_9PSEU</name>
<dbReference type="GO" id="GO:0016747">
    <property type="term" value="F:acyltransferase activity, transferring groups other than amino-acyl groups"/>
    <property type="evidence" value="ECO:0007669"/>
    <property type="project" value="InterPro"/>
</dbReference>
<keyword evidence="5" id="KW-1185">Reference proteome</keyword>
<dbReference type="KEGG" id="pbro:HOP40_33540"/>
<protein>
    <submittedName>
        <fullName evidence="4">GNAT family N-acetyltransferase</fullName>
    </submittedName>
</protein>
<dbReference type="Gene3D" id="3.40.630.30">
    <property type="match status" value="1"/>
</dbReference>
<dbReference type="InterPro" id="IPR013653">
    <property type="entry name" value="GCN5-like_dom"/>
</dbReference>
<evidence type="ECO:0000256" key="1">
    <source>
        <dbReference type="ARBA" id="ARBA00022679"/>
    </source>
</evidence>
<dbReference type="RefSeq" id="WP_172167166.1">
    <property type="nucleotide sequence ID" value="NZ_CP053564.1"/>
</dbReference>
<reference evidence="4 5" key="1">
    <citation type="submission" date="2020-05" db="EMBL/GenBank/DDBJ databases">
        <authorList>
            <person name="Mo P."/>
        </authorList>
    </citation>
    <scope>NUCLEOTIDE SEQUENCE [LARGE SCALE GENOMIC DNA]</scope>
    <source>
        <strain evidence="4 5">Gen01</strain>
    </source>
</reference>
<evidence type="ECO:0000313" key="4">
    <source>
        <dbReference type="EMBL" id="QJY50078.1"/>
    </source>
</evidence>
<keyword evidence="2" id="KW-0012">Acyltransferase</keyword>